<dbReference type="Proteomes" id="UP000597989">
    <property type="component" value="Unassembled WGS sequence"/>
</dbReference>
<dbReference type="EMBL" id="BAAAHC010000003">
    <property type="protein sequence ID" value="GAA0505091.1"/>
    <property type="molecule type" value="Genomic_DNA"/>
</dbReference>
<comment type="caution">
    <text evidence="2">The sequence shown here is derived from an EMBL/GenBank/DDBJ whole genome shotgun (WGS) entry which is preliminary data.</text>
</comment>
<evidence type="ECO:0000313" key="3">
    <source>
        <dbReference type="Proteomes" id="UP000597989"/>
    </source>
</evidence>
<dbReference type="GO" id="GO:0005829">
    <property type="term" value="C:cytosol"/>
    <property type="evidence" value="ECO:0007669"/>
    <property type="project" value="TreeGrafter"/>
</dbReference>
<dbReference type="Gene3D" id="1.20.1260.10">
    <property type="match status" value="1"/>
</dbReference>
<reference evidence="2" key="3">
    <citation type="submission" date="2020-09" db="EMBL/GenBank/DDBJ databases">
        <authorList>
            <person name="Sun Q."/>
            <person name="Zhou Y."/>
        </authorList>
    </citation>
    <scope>NUCLEOTIDE SEQUENCE</scope>
    <source>
        <strain evidence="2">CGMCC 4.7206</strain>
    </source>
</reference>
<dbReference type="PANTHER" id="PTHR30458:SF0">
    <property type="entry name" value="1,2-PHENYLACETYL-COA EPOXIDASE, SUBUNIT C"/>
    <property type="match status" value="1"/>
</dbReference>
<protein>
    <submittedName>
        <fullName evidence="1">Phenylacetate-CoA oxygenase subunit PaaC</fullName>
    </submittedName>
    <submittedName>
        <fullName evidence="2">Phenylacetate-CoA oxygenase subunit PaaI</fullName>
    </submittedName>
</protein>
<dbReference type="Proteomes" id="UP001500220">
    <property type="component" value="Unassembled WGS sequence"/>
</dbReference>
<dbReference type="InterPro" id="IPR052703">
    <property type="entry name" value="Aromatic_CoA_ox/epox"/>
</dbReference>
<accession>A0A917JZT9</accession>
<dbReference type="GO" id="GO:0010124">
    <property type="term" value="P:phenylacetate catabolic process"/>
    <property type="evidence" value="ECO:0007669"/>
    <property type="project" value="InterPro"/>
</dbReference>
<keyword evidence="4" id="KW-1185">Reference proteome</keyword>
<dbReference type="SUPFAM" id="SSF47240">
    <property type="entry name" value="Ferritin-like"/>
    <property type="match status" value="1"/>
</dbReference>
<proteinExistence type="predicted"/>
<reference evidence="2 3" key="1">
    <citation type="journal article" date="2014" name="Int. J. Syst. Evol. Microbiol.">
        <title>Complete genome sequence of Corynebacterium casei LMG S-19264T (=DSM 44701T), isolated from a smear-ripened cheese.</title>
        <authorList>
            <consortium name="US DOE Joint Genome Institute (JGI-PGF)"/>
            <person name="Walter F."/>
            <person name="Albersmeier A."/>
            <person name="Kalinowski J."/>
            <person name="Ruckert C."/>
        </authorList>
    </citation>
    <scope>NUCLEOTIDE SEQUENCE [LARGE SCALE GENOMIC DNA]</scope>
    <source>
        <strain evidence="2 3">CGMCC 4.7206</strain>
    </source>
</reference>
<reference evidence="1 4" key="2">
    <citation type="journal article" date="2019" name="Int. J. Syst. Evol. Microbiol.">
        <title>The Global Catalogue of Microorganisms (GCM) 10K type strain sequencing project: providing services to taxonomists for standard genome sequencing and annotation.</title>
        <authorList>
            <consortium name="The Broad Institute Genomics Platform"/>
            <consortium name="The Broad Institute Genome Sequencing Center for Infectious Disease"/>
            <person name="Wu L."/>
            <person name="Ma J."/>
        </authorList>
    </citation>
    <scope>NUCLEOTIDE SEQUENCE [LARGE SCALE GENOMIC DNA]</scope>
    <source>
        <strain evidence="1 4">JCM 10664</strain>
    </source>
</reference>
<dbReference type="NCBIfam" id="TIGR02158">
    <property type="entry name" value="PA_CoA_Oxy3"/>
    <property type="match status" value="1"/>
</dbReference>
<gene>
    <name evidence="2" type="primary">paaC</name>
    <name evidence="1" type="synonym">paaC_1</name>
    <name evidence="1" type="ORF">GCM10009545_03780</name>
    <name evidence="2" type="ORF">GCM10011581_33070</name>
</gene>
<dbReference type="InterPro" id="IPR007814">
    <property type="entry name" value="PaaA_PaaC"/>
</dbReference>
<evidence type="ECO:0000313" key="4">
    <source>
        <dbReference type="Proteomes" id="UP001500220"/>
    </source>
</evidence>
<dbReference type="InterPro" id="IPR011882">
    <property type="entry name" value="PaaC"/>
</dbReference>
<dbReference type="PANTHER" id="PTHR30458">
    <property type="entry name" value="PHENYLACETIC ACID DEGRADATION PROTEIN PAA"/>
    <property type="match status" value="1"/>
</dbReference>
<dbReference type="InterPro" id="IPR009078">
    <property type="entry name" value="Ferritin-like_SF"/>
</dbReference>
<dbReference type="InterPro" id="IPR012347">
    <property type="entry name" value="Ferritin-like"/>
</dbReference>
<name>A0A917JZT9_9PSEU</name>
<evidence type="ECO:0000313" key="2">
    <source>
        <dbReference type="EMBL" id="GGI93379.1"/>
    </source>
</evidence>
<dbReference type="RefSeq" id="WP_188988624.1">
    <property type="nucleotide sequence ID" value="NZ_BAAAHC010000003.1"/>
</dbReference>
<organism evidence="2 3">
    <name type="scientific">Saccharopolyspora thermophila</name>
    <dbReference type="NCBI Taxonomy" id="89367"/>
    <lineage>
        <taxon>Bacteria</taxon>
        <taxon>Bacillati</taxon>
        <taxon>Actinomycetota</taxon>
        <taxon>Actinomycetes</taxon>
        <taxon>Pseudonocardiales</taxon>
        <taxon>Pseudonocardiaceae</taxon>
        <taxon>Saccharopolyspora</taxon>
    </lineage>
</organism>
<evidence type="ECO:0000313" key="1">
    <source>
        <dbReference type="EMBL" id="GAA0505091.1"/>
    </source>
</evidence>
<dbReference type="Pfam" id="PF05138">
    <property type="entry name" value="PaaA_PaaC"/>
    <property type="match status" value="1"/>
</dbReference>
<dbReference type="EMBL" id="BMMT01000011">
    <property type="protein sequence ID" value="GGI93379.1"/>
    <property type="molecule type" value="Genomic_DNA"/>
</dbReference>
<dbReference type="AlphaFoldDB" id="A0A917JZT9"/>
<sequence>MNLPEARSSAADAQQWVLGAPLASTVDRSVPAGVTTSDLAQYCLMLGDDALLLAHRLTEWGLRTPELEESAALGGIALDLLAQARTLLHRAGEVEGAGRDEDRLAYFRNAEEFRNVRLVEIDCGPGPGGDFPATIARLLLFSTWRRAVFERLVHSRDAVLATLAARSLPSLAAHRDHAAQWVIRFGDPAGGTAPRMTAGLQRVWPLTGELFVPHPVEARLADAGCGVDPAVVRDEVSAALDEVFSVARLPRPNPAEFADFARPGGRDGAHTGGLVFVLADLQHLVRAGA</sequence>
<reference evidence="1" key="4">
    <citation type="submission" date="2023-12" db="EMBL/GenBank/DDBJ databases">
        <authorList>
            <person name="Sun Q."/>
            <person name="Inoue M."/>
        </authorList>
    </citation>
    <scope>NUCLEOTIDE SEQUENCE</scope>
    <source>
        <strain evidence="1">JCM 10664</strain>
    </source>
</reference>